<dbReference type="EMBL" id="BSUZ01000001">
    <property type="protein sequence ID" value="GMA85138.1"/>
    <property type="molecule type" value="Genomic_DNA"/>
</dbReference>
<evidence type="ECO:0000313" key="1">
    <source>
        <dbReference type="EMBL" id="GMA85138.1"/>
    </source>
</evidence>
<accession>A0ABQ6JAD9</accession>
<sequence>MSGGKIFGSLAMADDSEVPPSTSARIEARASRSGLFSVWSARIVSARSSDRPELIIVANWRAMTARSLSFTGFPRVGRVISLFMPEFVLVMLTGA</sequence>
<keyword evidence="2" id="KW-1185">Reference proteome</keyword>
<proteinExistence type="predicted"/>
<reference evidence="2" key="1">
    <citation type="journal article" date="2019" name="Int. J. Syst. Evol. Microbiol.">
        <title>The Global Catalogue of Microorganisms (GCM) 10K type strain sequencing project: providing services to taxonomists for standard genome sequencing and annotation.</title>
        <authorList>
            <consortium name="The Broad Institute Genomics Platform"/>
            <consortium name="The Broad Institute Genome Sequencing Center for Infectious Disease"/>
            <person name="Wu L."/>
            <person name="Ma J."/>
        </authorList>
    </citation>
    <scope>NUCLEOTIDE SEQUENCE [LARGE SCALE GENOMIC DNA]</scope>
    <source>
        <strain evidence="2">NBRC 108730</strain>
    </source>
</reference>
<name>A0ABQ6JAD9_9ACTN</name>
<evidence type="ECO:0000313" key="2">
    <source>
        <dbReference type="Proteomes" id="UP001157017"/>
    </source>
</evidence>
<dbReference type="Proteomes" id="UP001157017">
    <property type="component" value="Unassembled WGS sequence"/>
</dbReference>
<organism evidence="1 2">
    <name type="scientific">Angustibacter aerolatus</name>
    <dbReference type="NCBI Taxonomy" id="1162965"/>
    <lineage>
        <taxon>Bacteria</taxon>
        <taxon>Bacillati</taxon>
        <taxon>Actinomycetota</taxon>
        <taxon>Actinomycetes</taxon>
        <taxon>Kineosporiales</taxon>
        <taxon>Kineosporiaceae</taxon>
    </lineage>
</organism>
<gene>
    <name evidence="1" type="ORF">GCM10025868_03880</name>
</gene>
<comment type="caution">
    <text evidence="1">The sequence shown here is derived from an EMBL/GenBank/DDBJ whole genome shotgun (WGS) entry which is preliminary data.</text>
</comment>
<protein>
    <submittedName>
        <fullName evidence="1">Uncharacterized protein</fullName>
    </submittedName>
</protein>